<reference evidence="2" key="1">
    <citation type="submission" date="2021-07" db="EMBL/GenBank/DDBJ databases">
        <authorList>
            <person name="Branca A.L. A."/>
        </authorList>
    </citation>
    <scope>NUCLEOTIDE SEQUENCE</scope>
</reference>
<proteinExistence type="predicted"/>
<feature type="compositionally biased region" description="Polar residues" evidence="1">
    <location>
        <begin position="78"/>
        <end position="89"/>
    </location>
</feature>
<accession>A0A9W4NJE4</accession>
<evidence type="ECO:0000313" key="3">
    <source>
        <dbReference type="Proteomes" id="UP001152592"/>
    </source>
</evidence>
<name>A0A9W4NJE4_9EURO</name>
<dbReference type="AlphaFoldDB" id="A0A9W4NJE4"/>
<evidence type="ECO:0000256" key="1">
    <source>
        <dbReference type="SAM" id="MobiDB-lite"/>
    </source>
</evidence>
<dbReference type="EMBL" id="CAJVPD010000239">
    <property type="protein sequence ID" value="CAG8386161.1"/>
    <property type="molecule type" value="Genomic_DNA"/>
</dbReference>
<dbReference type="OrthoDB" id="270293at2759"/>
<comment type="caution">
    <text evidence="2">The sequence shown here is derived from an EMBL/GenBank/DDBJ whole genome shotgun (WGS) entry which is preliminary data.</text>
</comment>
<feature type="region of interest" description="Disordered" evidence="1">
    <location>
        <begin position="65"/>
        <end position="89"/>
    </location>
</feature>
<gene>
    <name evidence="2" type="ORF">PSALAMII_LOCUS6257</name>
</gene>
<sequence length="344" mass="39650">MQPSVKPQPLAYIMRHHRELFVDPMFWTSRHLDLIGCRFQSCKSTEYTQNNDMRQAQSNDNALERFDIDHGPPRGPSWSPSNPERLAESSTPLMKLHALTHILEYEGSAFEERCHRGPKFYFASRAIHRPNYVVFGRREEANSPLHHAFQCLIGYFDYSSASNGRKNKFQARCHPGGGDNAPVGRLHDKRLAQITPANWEEDPYFLCILLSIAQLQERSLKTKGQTTHTSRLLVSKWPDHEFIYLYEAQFTSELLEAIENPKTATAYVDWPTISRKKIPYNPYDTFRTRLVAELSLPENRHCHNASDIKDATDVVKGTAKRQSGEEDVTRKVRRKVDMTCGNED</sequence>
<organism evidence="2 3">
    <name type="scientific">Penicillium salamii</name>
    <dbReference type="NCBI Taxonomy" id="1612424"/>
    <lineage>
        <taxon>Eukaryota</taxon>
        <taxon>Fungi</taxon>
        <taxon>Dikarya</taxon>
        <taxon>Ascomycota</taxon>
        <taxon>Pezizomycotina</taxon>
        <taxon>Eurotiomycetes</taxon>
        <taxon>Eurotiomycetidae</taxon>
        <taxon>Eurotiales</taxon>
        <taxon>Aspergillaceae</taxon>
        <taxon>Penicillium</taxon>
    </lineage>
</organism>
<evidence type="ECO:0000313" key="2">
    <source>
        <dbReference type="EMBL" id="CAG8386161.1"/>
    </source>
</evidence>
<protein>
    <submittedName>
        <fullName evidence="2">Uncharacterized protein</fullName>
    </submittedName>
</protein>
<dbReference type="Proteomes" id="UP001152592">
    <property type="component" value="Unassembled WGS sequence"/>
</dbReference>